<dbReference type="EMBL" id="JAJJMB010017645">
    <property type="protein sequence ID" value="KAI3836466.1"/>
    <property type="molecule type" value="Genomic_DNA"/>
</dbReference>
<dbReference type="Proteomes" id="UP001202328">
    <property type="component" value="Unassembled WGS sequence"/>
</dbReference>
<protein>
    <submittedName>
        <fullName evidence="1">Uncharacterized protein</fullName>
    </submittedName>
</protein>
<evidence type="ECO:0000313" key="1">
    <source>
        <dbReference type="EMBL" id="KAI3836466.1"/>
    </source>
</evidence>
<organism evidence="1 2">
    <name type="scientific">Papaver atlanticum</name>
    <dbReference type="NCBI Taxonomy" id="357466"/>
    <lineage>
        <taxon>Eukaryota</taxon>
        <taxon>Viridiplantae</taxon>
        <taxon>Streptophyta</taxon>
        <taxon>Embryophyta</taxon>
        <taxon>Tracheophyta</taxon>
        <taxon>Spermatophyta</taxon>
        <taxon>Magnoliopsida</taxon>
        <taxon>Ranunculales</taxon>
        <taxon>Papaveraceae</taxon>
        <taxon>Papaveroideae</taxon>
        <taxon>Papaver</taxon>
    </lineage>
</organism>
<keyword evidence="2" id="KW-1185">Reference proteome</keyword>
<sequence>MGVIECVDRKPILIGSLDVQETLVSPLRFKMKSVRVPISVTIPTSLAYYQTSALPKIYRDEFYRRGQRMNYVQRKSPVEVVDGSLPSPEETVLVRKDLLTSSSLNDLVGRLRQVKSVRKIVNLDQEDAHVLNKARIECQSHRLTVEDPVTISALLEVCYSDQLGSSVHLFAGFSLFHCP</sequence>
<dbReference type="AlphaFoldDB" id="A0AAD4RWL4"/>
<accession>A0AAD4RWL4</accession>
<comment type="caution">
    <text evidence="1">The sequence shown here is derived from an EMBL/GenBank/DDBJ whole genome shotgun (WGS) entry which is preliminary data.</text>
</comment>
<gene>
    <name evidence="1" type="ORF">MKW98_008227</name>
</gene>
<evidence type="ECO:0000313" key="2">
    <source>
        <dbReference type="Proteomes" id="UP001202328"/>
    </source>
</evidence>
<proteinExistence type="predicted"/>
<name>A0AAD4RWL4_9MAGN</name>
<reference evidence="1" key="1">
    <citation type="submission" date="2022-04" db="EMBL/GenBank/DDBJ databases">
        <title>A functionally conserved STORR gene fusion in Papaver species that diverged 16.8 million years ago.</title>
        <authorList>
            <person name="Catania T."/>
        </authorList>
    </citation>
    <scope>NUCLEOTIDE SEQUENCE</scope>
    <source>
        <strain evidence="1">S-188037</strain>
    </source>
</reference>